<comment type="function">
    <text evidence="1">May be involved in transcriptional regulation.</text>
</comment>
<dbReference type="Pfam" id="PF00096">
    <property type="entry name" value="zf-C2H2"/>
    <property type="match status" value="17"/>
</dbReference>
<dbReference type="OrthoDB" id="9013560at2759"/>
<feature type="domain" description="SCAN box" evidence="15">
    <location>
        <begin position="189"/>
        <end position="270"/>
    </location>
</feature>
<feature type="domain" description="SCAN box" evidence="15">
    <location>
        <begin position="943"/>
        <end position="1025"/>
    </location>
</feature>
<keyword evidence="16" id="KW-1185">Reference proteome</keyword>
<dbReference type="InterPro" id="IPR036236">
    <property type="entry name" value="Znf_C2H2_sf"/>
</dbReference>
<dbReference type="PROSITE" id="PS00028">
    <property type="entry name" value="ZINC_FINGER_C2H2_1"/>
    <property type="match status" value="18"/>
</dbReference>
<dbReference type="GeneID" id="103052788"/>
<name>A0A9F2WI21_PYTBI</name>
<dbReference type="PANTHER" id="PTHR23226:SF377">
    <property type="entry name" value="ZINC FINGER AND SCAN DOMAIN-CONTAINING PROTEIN 20"/>
    <property type="match status" value="1"/>
</dbReference>
<evidence type="ECO:0000256" key="2">
    <source>
        <dbReference type="ARBA" id="ARBA00004123"/>
    </source>
</evidence>
<dbReference type="FunFam" id="3.30.160.60:FF:002343">
    <property type="entry name" value="Zinc finger protein 33A"/>
    <property type="match status" value="8"/>
</dbReference>
<keyword evidence="10" id="KW-0804">Transcription</keyword>
<keyword evidence="4" id="KW-0479">Metal-binding</keyword>
<dbReference type="FunFam" id="3.30.160.60:FF:000016">
    <property type="entry name" value="zinc finger protein 37 homolog"/>
    <property type="match status" value="1"/>
</dbReference>
<feature type="domain" description="C2H2-type" evidence="14">
    <location>
        <begin position="1456"/>
        <end position="1483"/>
    </location>
</feature>
<dbReference type="GO" id="GO:0000978">
    <property type="term" value="F:RNA polymerase II cis-regulatory region sequence-specific DNA binding"/>
    <property type="evidence" value="ECO:0007669"/>
    <property type="project" value="TreeGrafter"/>
</dbReference>
<gene>
    <name evidence="17" type="primary">LOC103052788</name>
</gene>
<evidence type="ECO:0000256" key="12">
    <source>
        <dbReference type="PROSITE-ProRule" id="PRU00042"/>
    </source>
</evidence>
<feature type="domain" description="C2H2-type" evidence="14">
    <location>
        <begin position="1232"/>
        <end position="1259"/>
    </location>
</feature>
<feature type="compositionally biased region" description="Polar residues" evidence="13">
    <location>
        <begin position="151"/>
        <end position="170"/>
    </location>
</feature>
<keyword evidence="7" id="KW-0862">Zinc</keyword>
<proteinExistence type="inferred from homology"/>
<feature type="domain" description="C2H2-type" evidence="14">
    <location>
        <begin position="1372"/>
        <end position="1399"/>
    </location>
</feature>
<feature type="compositionally biased region" description="Polar residues" evidence="13">
    <location>
        <begin position="310"/>
        <end position="327"/>
    </location>
</feature>
<dbReference type="GO" id="GO:0005634">
    <property type="term" value="C:nucleus"/>
    <property type="evidence" value="ECO:0007669"/>
    <property type="project" value="UniProtKB-SubCell"/>
</dbReference>
<evidence type="ECO:0000256" key="10">
    <source>
        <dbReference type="ARBA" id="ARBA00023163"/>
    </source>
</evidence>
<feature type="domain" description="C2H2-type" evidence="14">
    <location>
        <begin position="653"/>
        <end position="680"/>
    </location>
</feature>
<feature type="domain" description="C2H2-type" evidence="14">
    <location>
        <begin position="485"/>
        <end position="512"/>
    </location>
</feature>
<reference evidence="17" key="1">
    <citation type="submission" date="2025-08" db="UniProtKB">
        <authorList>
            <consortium name="RefSeq"/>
        </authorList>
    </citation>
    <scope>IDENTIFICATION</scope>
    <source>
        <tissue evidence="17">Liver</tissue>
    </source>
</reference>
<evidence type="ECO:0000256" key="6">
    <source>
        <dbReference type="ARBA" id="ARBA00022771"/>
    </source>
</evidence>
<feature type="domain" description="C2H2-type" evidence="14">
    <location>
        <begin position="1400"/>
        <end position="1427"/>
    </location>
</feature>
<dbReference type="Proteomes" id="UP000695026">
    <property type="component" value="Unplaced"/>
</dbReference>
<feature type="region of interest" description="Disordered" evidence="13">
    <location>
        <begin position="707"/>
        <end position="774"/>
    </location>
</feature>
<dbReference type="FunFam" id="3.30.160.60:FF:000250">
    <property type="entry name" value="zinc finger protein 197 isoform X1"/>
    <property type="match status" value="1"/>
</dbReference>
<organism evidence="16 17">
    <name type="scientific">Python bivittatus</name>
    <name type="common">Burmese python</name>
    <name type="synonym">Python molurus bivittatus</name>
    <dbReference type="NCBI Taxonomy" id="176946"/>
    <lineage>
        <taxon>Eukaryota</taxon>
        <taxon>Metazoa</taxon>
        <taxon>Chordata</taxon>
        <taxon>Craniata</taxon>
        <taxon>Vertebrata</taxon>
        <taxon>Euteleostomi</taxon>
        <taxon>Lepidosauria</taxon>
        <taxon>Squamata</taxon>
        <taxon>Bifurcata</taxon>
        <taxon>Unidentata</taxon>
        <taxon>Episquamata</taxon>
        <taxon>Toxicofera</taxon>
        <taxon>Serpentes</taxon>
        <taxon>Henophidia</taxon>
        <taxon>Pythonidae</taxon>
        <taxon>Python</taxon>
    </lineage>
</organism>
<evidence type="ECO:0000256" key="5">
    <source>
        <dbReference type="ARBA" id="ARBA00022737"/>
    </source>
</evidence>
<evidence type="ECO:0000256" key="7">
    <source>
        <dbReference type="ARBA" id="ARBA00022833"/>
    </source>
</evidence>
<accession>A0A9F2WI21</accession>
<feature type="region of interest" description="Disordered" evidence="13">
    <location>
        <begin position="1102"/>
        <end position="1154"/>
    </location>
</feature>
<dbReference type="Gene3D" id="1.10.4020.10">
    <property type="entry name" value="DNA breaking-rejoining enzymes"/>
    <property type="match status" value="2"/>
</dbReference>
<feature type="region of interest" description="Disordered" evidence="13">
    <location>
        <begin position="1045"/>
        <end position="1071"/>
    </location>
</feature>
<dbReference type="GO" id="GO:0008270">
    <property type="term" value="F:zinc ion binding"/>
    <property type="evidence" value="ECO:0007669"/>
    <property type="project" value="UniProtKB-KW"/>
</dbReference>
<dbReference type="PROSITE" id="PS50804">
    <property type="entry name" value="SCAN_BOX"/>
    <property type="match status" value="2"/>
</dbReference>
<feature type="domain" description="C2H2-type" evidence="14">
    <location>
        <begin position="681"/>
        <end position="708"/>
    </location>
</feature>
<dbReference type="KEGG" id="pbi:103052788"/>
<dbReference type="PANTHER" id="PTHR23226">
    <property type="entry name" value="ZINC FINGER AND SCAN DOMAIN-CONTAINING"/>
    <property type="match status" value="1"/>
</dbReference>
<feature type="domain" description="C2H2-type" evidence="14">
    <location>
        <begin position="1428"/>
        <end position="1455"/>
    </location>
</feature>
<evidence type="ECO:0000256" key="3">
    <source>
        <dbReference type="ARBA" id="ARBA00006991"/>
    </source>
</evidence>
<feature type="compositionally biased region" description="Basic and acidic residues" evidence="13">
    <location>
        <begin position="1138"/>
        <end position="1152"/>
    </location>
</feature>
<dbReference type="SUPFAM" id="SSF57667">
    <property type="entry name" value="beta-beta-alpha zinc fingers"/>
    <property type="match status" value="13"/>
</dbReference>
<feature type="region of interest" description="Disordered" evidence="13">
    <location>
        <begin position="899"/>
        <end position="919"/>
    </location>
</feature>
<dbReference type="FunFam" id="3.30.160.60:FF:000008">
    <property type="entry name" value="RB-associated KRAB zinc finger protein-like"/>
    <property type="match status" value="1"/>
</dbReference>
<dbReference type="FunFam" id="3.30.160.60:FF:003072">
    <property type="match status" value="1"/>
</dbReference>
<feature type="domain" description="C2H2-type" evidence="14">
    <location>
        <begin position="541"/>
        <end position="568"/>
    </location>
</feature>
<feature type="domain" description="C2H2-type" evidence="14">
    <location>
        <begin position="1288"/>
        <end position="1315"/>
    </location>
</feature>
<feature type="domain" description="C2H2-type" evidence="14">
    <location>
        <begin position="429"/>
        <end position="456"/>
    </location>
</feature>
<dbReference type="RefSeq" id="XP_007439753.2">
    <property type="nucleotide sequence ID" value="XM_007439691.3"/>
</dbReference>
<dbReference type="CDD" id="cd07936">
    <property type="entry name" value="SCAN"/>
    <property type="match status" value="2"/>
</dbReference>
<comment type="subcellular location">
    <subcellularLocation>
        <location evidence="2">Nucleus</location>
    </subcellularLocation>
</comment>
<feature type="domain" description="C2H2-type" evidence="14">
    <location>
        <begin position="597"/>
        <end position="624"/>
    </location>
</feature>
<protein>
    <submittedName>
        <fullName evidence="17">Uncharacterized protein LOC103052788</fullName>
    </submittedName>
</protein>
<feature type="region of interest" description="Disordered" evidence="13">
    <location>
        <begin position="144"/>
        <end position="181"/>
    </location>
</feature>
<feature type="domain" description="C2H2-type" evidence="14">
    <location>
        <begin position="1316"/>
        <end position="1343"/>
    </location>
</feature>
<feature type="domain" description="C2H2-type" evidence="14">
    <location>
        <begin position="513"/>
        <end position="540"/>
    </location>
</feature>
<keyword evidence="11" id="KW-0539">Nucleus</keyword>
<dbReference type="FunFam" id="3.30.160.60:FF:000446">
    <property type="entry name" value="Zinc finger protein"/>
    <property type="match status" value="1"/>
</dbReference>
<dbReference type="Pfam" id="PF02023">
    <property type="entry name" value="SCAN"/>
    <property type="match status" value="2"/>
</dbReference>
<keyword evidence="9" id="KW-0238">DNA-binding</keyword>
<dbReference type="GO" id="GO:0000981">
    <property type="term" value="F:DNA-binding transcription factor activity, RNA polymerase II-specific"/>
    <property type="evidence" value="ECO:0007669"/>
    <property type="project" value="TreeGrafter"/>
</dbReference>
<dbReference type="FunFam" id="3.30.160.60:FF:000358">
    <property type="entry name" value="zinc finger protein 24"/>
    <property type="match status" value="1"/>
</dbReference>
<feature type="domain" description="C2H2-type" evidence="14">
    <location>
        <begin position="1344"/>
        <end position="1371"/>
    </location>
</feature>
<evidence type="ECO:0000313" key="16">
    <source>
        <dbReference type="Proteomes" id="UP000695026"/>
    </source>
</evidence>
<evidence type="ECO:0000256" key="9">
    <source>
        <dbReference type="ARBA" id="ARBA00023125"/>
    </source>
</evidence>
<evidence type="ECO:0000313" key="17">
    <source>
        <dbReference type="RefSeq" id="XP_007439753.2"/>
    </source>
</evidence>
<evidence type="ECO:0000256" key="1">
    <source>
        <dbReference type="ARBA" id="ARBA00003767"/>
    </source>
</evidence>
<evidence type="ECO:0000256" key="11">
    <source>
        <dbReference type="ARBA" id="ARBA00023242"/>
    </source>
</evidence>
<dbReference type="SMART" id="SM00431">
    <property type="entry name" value="SCAN"/>
    <property type="match status" value="2"/>
</dbReference>
<feature type="domain" description="C2H2-type" evidence="14">
    <location>
        <begin position="625"/>
        <end position="652"/>
    </location>
</feature>
<dbReference type="FunFam" id="3.30.160.60:FF:001954">
    <property type="entry name" value="Zinc finger protein 787"/>
    <property type="match status" value="1"/>
</dbReference>
<dbReference type="InterPro" id="IPR013087">
    <property type="entry name" value="Znf_C2H2_type"/>
</dbReference>
<feature type="domain" description="C2H2-type" evidence="14">
    <location>
        <begin position="1484"/>
        <end position="1511"/>
    </location>
</feature>
<dbReference type="InterPro" id="IPR003309">
    <property type="entry name" value="SCAN_dom"/>
</dbReference>
<dbReference type="PROSITE" id="PS50157">
    <property type="entry name" value="ZINC_FINGER_C2H2_2"/>
    <property type="match status" value="20"/>
</dbReference>
<dbReference type="FunFam" id="3.30.160.60:FF:000620">
    <property type="entry name" value="Zinc finger protein 263"/>
    <property type="match status" value="1"/>
</dbReference>
<sequence length="1511" mass="168217">MAMEEGVLLDLGPEFQAGRKPEVALDVEMEEQEEETDVPAEEEIARWEETEDSRRGVEGRESVDISQVGRTRAFLTRSPRDLVKEELGQGILVSEDSQWKECPKTVASPGLGCPSLQELGSPLQTTALMPPASIKVKAEGHQCFTEKRETQTQPDSSGDPQEPNQNLKSSEQLKEEVPDADTVVSEIQRQRFRQFRYQEAEGPQEACSRLWFLCCRWLKPERHTKEQILELLILEQFLAILPPKLQSWVVEGCPQTCAQAVALAEGFQQKEWAPGRLDKQVSVKELALNFSGAEQRSLDCQQNQIFQGGDSGNSTILGESLRSTSEATDLPKVSGEGTNGVEMGDSEQKDSQCGELQETPRIWQGPDGCVEHSSGKKVGKAVLCEGRETIGESPDPKRIHPVKSEAAGVADDNSDIIEFQVTHTGNMPYKCLDCGKSFNYSTSLVRHQRIHTGEKPYKCLDCGKCFCQSSGLTIHQRIHAGEKAYQCLDCGKSFRVKSHLIRHAIIHKGEKPYKCPECGVSFCERSELRIHQRIHTGEKPYNCADCGKNFCRKADLTLHQRIHTGEMPYTCLECGKGFRWSSNLITHQKTHTGVKPFECTECGKSYYSNMSLVRHQRVHTGGTPYICSDCGKSFCDSTSLTRHQKIHTGEKPYVCMDCGKSFNRNSNLISHQRIHTGAKPFLCIDCGKNFRSKSELHRHYTVHAGEKSEKILAGGTPEVPAHEKTNSELGVRNAPSSFLTRPRWGRGRSFGARERPVASAAPPPHSRERGSRPLFGGGLSLLHFPGVQEGWRGDPRSGVPGQAQPELEAPAEAMAAEPREAPCLGPTSLSGRTQHWVKEEPDEETRHCWSPLELVKVEQGSDLPLECPQTEWDAVTSPIGGPAAAGQWSARQQRMLVLSSPQRETQRVSPDPGSAAAQAPESIGLCGATEPVKEEVLSAEGQRQRFRRFLYQEAEEPKDVYQELSRRCWQWLQPERSTKEQMLELVVLEQFVAILPPELQGWVRGGEPETCRQAVALAEDFLQRQEQAEERQGKQMLFSEVSANLAEGPSDLPGTEPKPSYNEPKQEDTRGLGTVADWIQGEEEKKLHLEVADPVESQGLAAESCSSCQPSGEISASHSEAKQQGSNSVPSWRDDEDFSGREDKVLRRKEPNVRPLDGKPFSWTMDCISHQRNQPGEKVHKGLACAKTFALRSNLVIHPGMHPAEKLHSCLHCGPRCGASSDFKTHTGEKPYRCSECGKCFRHTSGFTCQLRSHLGEKLFQCLCWGKGFSARPDLRRHGRSHTGEKLYKCSDCGRTFCHSSQLVGHRRAHSGEKPFQCLECGKIFSGSVHLNGHQRVHASMKAFTCSDCGKTFSGKSHLNRHQRIHTGEKLFKCLECGKNFCVSSDLTAHERIHTGHKPYKCLDCGKSFSQKQHLTSHQRTHTGEKPYVCAHCGKGFSVSSNLNTHERTHTGVRPFQCSECGKRFSQKSHLIGHQRIHTGERPYLCVGCGKSFGSSSNLMAHMRTHSGEKA</sequence>
<comment type="similarity">
    <text evidence="3">Belongs to the krueppel C2H2-type zinc-finger protein family.</text>
</comment>
<feature type="compositionally biased region" description="Polar residues" evidence="13">
    <location>
        <begin position="1104"/>
        <end position="1130"/>
    </location>
</feature>
<keyword evidence="5" id="KW-0677">Repeat</keyword>
<dbReference type="SUPFAM" id="SSF47353">
    <property type="entry name" value="Retrovirus capsid dimerization domain-like"/>
    <property type="match status" value="2"/>
</dbReference>
<feature type="domain" description="C2H2-type" evidence="14">
    <location>
        <begin position="1260"/>
        <end position="1287"/>
    </location>
</feature>
<dbReference type="FunFam" id="1.10.4020.10:FF:000001">
    <property type="entry name" value="zinc finger protein 263 isoform X1"/>
    <property type="match status" value="2"/>
</dbReference>
<evidence type="ECO:0000256" key="4">
    <source>
        <dbReference type="ARBA" id="ARBA00022723"/>
    </source>
</evidence>
<keyword evidence="6 12" id="KW-0863">Zinc-finger</keyword>
<dbReference type="SMART" id="SM00355">
    <property type="entry name" value="ZnF_C2H2"/>
    <property type="match status" value="20"/>
</dbReference>
<feature type="domain" description="C2H2-type" evidence="14">
    <location>
        <begin position="569"/>
        <end position="596"/>
    </location>
</feature>
<feature type="domain" description="C2H2-type" evidence="14">
    <location>
        <begin position="457"/>
        <end position="484"/>
    </location>
</feature>
<dbReference type="Gene3D" id="3.30.160.60">
    <property type="entry name" value="Classic Zinc Finger"/>
    <property type="match status" value="21"/>
</dbReference>
<feature type="region of interest" description="Disordered" evidence="13">
    <location>
        <begin position="310"/>
        <end position="370"/>
    </location>
</feature>
<evidence type="ECO:0000256" key="8">
    <source>
        <dbReference type="ARBA" id="ARBA00023015"/>
    </source>
</evidence>
<dbReference type="InterPro" id="IPR038269">
    <property type="entry name" value="SCAN_sf"/>
</dbReference>
<evidence type="ECO:0000256" key="13">
    <source>
        <dbReference type="SAM" id="MobiDB-lite"/>
    </source>
</evidence>
<evidence type="ECO:0000259" key="14">
    <source>
        <dbReference type="PROSITE" id="PS50157"/>
    </source>
</evidence>
<keyword evidence="8" id="KW-0805">Transcription regulation</keyword>
<evidence type="ECO:0000259" key="15">
    <source>
        <dbReference type="PROSITE" id="PS50804"/>
    </source>
</evidence>
<dbReference type="FunFam" id="3.30.160.60:FF:000176">
    <property type="entry name" value="zinc finger protein 70"/>
    <property type="match status" value="2"/>
</dbReference>
<dbReference type="FunFam" id="3.30.160.60:FF:001157">
    <property type="entry name" value="Zinc finger protein 793"/>
    <property type="match status" value="1"/>
</dbReference>